<dbReference type="SUPFAM" id="SSF51445">
    <property type="entry name" value="(Trans)glycosidases"/>
    <property type="match status" value="1"/>
</dbReference>
<evidence type="ECO:0000313" key="7">
    <source>
        <dbReference type="Proteomes" id="UP000186309"/>
    </source>
</evidence>
<evidence type="ECO:0000256" key="1">
    <source>
        <dbReference type="ARBA" id="ARBA00022801"/>
    </source>
</evidence>
<keyword evidence="7" id="KW-1185">Reference proteome</keyword>
<keyword evidence="4" id="KW-0732">Signal</keyword>
<dbReference type="GO" id="GO:0004553">
    <property type="term" value="F:hydrolase activity, hydrolyzing O-glycosyl compounds"/>
    <property type="evidence" value="ECO:0007669"/>
    <property type="project" value="InterPro"/>
</dbReference>
<dbReference type="OrthoDB" id="9774262at2"/>
<proteinExistence type="inferred from homology"/>
<evidence type="ECO:0000313" key="6">
    <source>
        <dbReference type="EMBL" id="APW61812.1"/>
    </source>
</evidence>
<sequence length="377" mass="42790">MKRALFPKIIATLAFTLGLASSTRAADGPWPVEKAAAWAKEHPWLVGCNYAPSTAINQLEMWQADTFDLATIDRELGWAESLGFNSLRVFLHHIPWEQDSDGFLKRIDQFLEVADRHHIGVMLVLFDGVWDPYPHAGKQPAPRRGLHNSGWVQSPGRVILAAPSRHDELKGYVTGVVSRFRNDRRVHAWDLFNEPDNPNKSSYGRLELPNKAEMALALLRKAFAWARAANPDQPLTAGVWSGDLTKADALSPINKFMLEQSDVISFHNYHELDALKRDVETLKRYRRPILCTEYMARPAGSRFDPLLAYLKSEGVGAYNWGFVDGKSQTIYPWDSWQKRYLAEPPVWFHDVFRTDGTPYDAKEVDYIRSVTGVGKKV</sequence>
<evidence type="ECO:0000256" key="2">
    <source>
        <dbReference type="ARBA" id="ARBA00023295"/>
    </source>
</evidence>
<evidence type="ECO:0000259" key="5">
    <source>
        <dbReference type="Pfam" id="PF00150"/>
    </source>
</evidence>
<dbReference type="EMBL" id="CP019082">
    <property type="protein sequence ID" value="APW61812.1"/>
    <property type="molecule type" value="Genomic_DNA"/>
</dbReference>
<protein>
    <submittedName>
        <fullName evidence="6">Retaining beta-glycosidase</fullName>
    </submittedName>
</protein>
<gene>
    <name evidence="6" type="ORF">BSF38_03341</name>
</gene>
<organism evidence="6 7">
    <name type="scientific">Paludisphaera borealis</name>
    <dbReference type="NCBI Taxonomy" id="1387353"/>
    <lineage>
        <taxon>Bacteria</taxon>
        <taxon>Pseudomonadati</taxon>
        <taxon>Planctomycetota</taxon>
        <taxon>Planctomycetia</taxon>
        <taxon>Isosphaerales</taxon>
        <taxon>Isosphaeraceae</taxon>
        <taxon>Paludisphaera</taxon>
    </lineage>
</organism>
<dbReference type="Proteomes" id="UP000186309">
    <property type="component" value="Chromosome"/>
</dbReference>
<comment type="similarity">
    <text evidence="3">Belongs to the glycosyl hydrolase 5 (cellulase A) family.</text>
</comment>
<evidence type="ECO:0000256" key="4">
    <source>
        <dbReference type="SAM" id="SignalP"/>
    </source>
</evidence>
<dbReference type="InterPro" id="IPR017853">
    <property type="entry name" value="GH"/>
</dbReference>
<evidence type="ECO:0000256" key="3">
    <source>
        <dbReference type="RuleBase" id="RU361153"/>
    </source>
</evidence>
<name>A0A1U7CSA2_9BACT</name>
<dbReference type="Pfam" id="PF00150">
    <property type="entry name" value="Cellulase"/>
    <property type="match status" value="1"/>
</dbReference>
<feature type="signal peptide" evidence="4">
    <location>
        <begin position="1"/>
        <end position="25"/>
    </location>
</feature>
<feature type="chain" id="PRO_5012188607" evidence="4">
    <location>
        <begin position="26"/>
        <end position="377"/>
    </location>
</feature>
<keyword evidence="1 3" id="KW-0378">Hydrolase</keyword>
<dbReference type="STRING" id="1387353.BSF38_03341"/>
<keyword evidence="2 3" id="KW-0326">Glycosidase</keyword>
<dbReference type="GO" id="GO:0000272">
    <property type="term" value="P:polysaccharide catabolic process"/>
    <property type="evidence" value="ECO:0007669"/>
    <property type="project" value="InterPro"/>
</dbReference>
<dbReference type="KEGG" id="pbor:BSF38_03341"/>
<accession>A0A1U7CSA2</accession>
<dbReference type="RefSeq" id="WP_076347454.1">
    <property type="nucleotide sequence ID" value="NZ_CP019082.1"/>
</dbReference>
<feature type="domain" description="Glycoside hydrolase family 5" evidence="5">
    <location>
        <begin position="81"/>
        <end position="314"/>
    </location>
</feature>
<dbReference type="AlphaFoldDB" id="A0A1U7CSA2"/>
<reference evidence="7" key="1">
    <citation type="submission" date="2016-12" db="EMBL/GenBank/DDBJ databases">
        <title>Comparative genomics of four Isosphaeraceae planctomycetes: a common pool of plasmids and glycoside hydrolase genes.</title>
        <authorList>
            <person name="Ivanova A."/>
        </authorList>
    </citation>
    <scope>NUCLEOTIDE SEQUENCE [LARGE SCALE GENOMIC DNA]</scope>
    <source>
        <strain evidence="7">PX4</strain>
    </source>
</reference>
<dbReference type="InterPro" id="IPR001547">
    <property type="entry name" value="Glyco_hydro_5"/>
</dbReference>
<dbReference type="Gene3D" id="3.20.20.80">
    <property type="entry name" value="Glycosidases"/>
    <property type="match status" value="1"/>
</dbReference>